<proteinExistence type="predicted"/>
<dbReference type="RefSeq" id="WP_058371183.1">
    <property type="nucleotide sequence ID" value="NZ_LNTB01000001.1"/>
</dbReference>
<organism evidence="3 4">
    <name type="scientific">Pyrodictium occultum</name>
    <dbReference type="NCBI Taxonomy" id="2309"/>
    <lineage>
        <taxon>Archaea</taxon>
        <taxon>Thermoproteota</taxon>
        <taxon>Thermoprotei</taxon>
        <taxon>Desulfurococcales</taxon>
        <taxon>Pyrodictiaceae</taxon>
        <taxon>Pyrodictium</taxon>
    </lineage>
</organism>
<sequence length="590" mass="59064">MEDIARHTPYHARAARLAAVALLSLILLVPAPMAPAGAQQAAGLRVEVHNSTLAILVYPDGSIRPVYHLEASFYPVKGTGAEGTVNASYTTYYNGSLERHVLNATAQLAFSKPVENGSAVFRLNGSYSYSNGSGEAVASGGLVAVSGGSETRLGLEELRVTLSNASEILVDARLLLPSGSVDPGQLPPASQLNMLLAVQGISYLRVRELSASEQSDGRVLLHLALAIDADAMLESAAGMGLSAGDVAAIRDMLGSDISVNGSFSLNASEESRGASLRASLSYIDTHMGDLENASSIAARAAPALEHLVAVLAARAAAPYPGAPGAGIGAQLPVQIAPLPLGWLTALHELVSATPPGLVRAPGEAAVEARLALHMDRADLVLDYTGYRLHTANTTGSPARDASNALTAVSAAYTAAQPAIEQAGSVAPGIVPEEARLIPAGSEVSIHPSHAPLPELGSVVVVIGGESSQGQPSTTATPPATTTTTTTAPATTTTSTTATITTTTSTTAATTATPTTGSTTGTTTTAGATTTAAATGTPASTTLPAASSTPAATASPSPGGGHGRAAAYAAGGIAAAVGVALLLKWLLAAKP</sequence>
<keyword evidence="2" id="KW-0812">Transmembrane</keyword>
<dbReference type="AlphaFoldDB" id="A0A0V8RWV0"/>
<protein>
    <submittedName>
        <fullName evidence="3">Uncharacterized protein</fullName>
    </submittedName>
</protein>
<name>A0A0V8RWV0_PYROC</name>
<dbReference type="EMBL" id="LNTB01000001">
    <property type="protein sequence ID" value="KSW12499.1"/>
    <property type="molecule type" value="Genomic_DNA"/>
</dbReference>
<dbReference type="Proteomes" id="UP000053352">
    <property type="component" value="Unassembled WGS sequence"/>
</dbReference>
<accession>A0A0V8RWV0</accession>
<keyword evidence="4" id="KW-1185">Reference proteome</keyword>
<feature type="region of interest" description="Disordered" evidence="1">
    <location>
        <begin position="465"/>
        <end position="563"/>
    </location>
</feature>
<evidence type="ECO:0000256" key="1">
    <source>
        <dbReference type="SAM" id="MobiDB-lite"/>
    </source>
</evidence>
<reference evidence="3 4" key="1">
    <citation type="submission" date="2015-11" db="EMBL/GenBank/DDBJ databases">
        <title>Genome sequence of Pyrodictium occultum PL-19, a marine hyperthermophilic archaeon isolated from Volcano, Italy.</title>
        <authorList>
            <person name="Utturkar S."/>
            <person name="Huber H."/>
            <person name="Leptihn S."/>
            <person name="Brown S."/>
            <person name="Stetter K.O."/>
            <person name="Podar M."/>
        </authorList>
    </citation>
    <scope>NUCLEOTIDE SEQUENCE [LARGE SCALE GENOMIC DNA]</scope>
    <source>
        <strain evidence="3 4">PL-19</strain>
    </source>
</reference>
<comment type="caution">
    <text evidence="3">The sequence shown here is derived from an EMBL/GenBank/DDBJ whole genome shotgun (WGS) entry which is preliminary data.</text>
</comment>
<evidence type="ECO:0000313" key="3">
    <source>
        <dbReference type="EMBL" id="KSW12499.1"/>
    </source>
</evidence>
<evidence type="ECO:0000313" key="4">
    <source>
        <dbReference type="Proteomes" id="UP000053352"/>
    </source>
</evidence>
<gene>
    <name evidence="3" type="ORF">CF15_07195</name>
</gene>
<keyword evidence="2" id="KW-1133">Transmembrane helix</keyword>
<feature type="compositionally biased region" description="Low complexity" evidence="1">
    <location>
        <begin position="465"/>
        <end position="556"/>
    </location>
</feature>
<feature type="transmembrane region" description="Helical" evidence="2">
    <location>
        <begin position="564"/>
        <end position="586"/>
    </location>
</feature>
<keyword evidence="2" id="KW-0472">Membrane</keyword>
<evidence type="ECO:0000256" key="2">
    <source>
        <dbReference type="SAM" id="Phobius"/>
    </source>
</evidence>